<reference evidence="1 2" key="1">
    <citation type="journal article" date="2016" name="J. Microbiol.">
        <title>Dankookia rubra gen. nov., sp. nov., an alphaproteobacterium isolated from sediment of a shallow stream.</title>
        <authorList>
            <person name="Kim W.H."/>
            <person name="Kim D.H."/>
            <person name="Kang K."/>
            <person name="Ahn T.Y."/>
        </authorList>
    </citation>
    <scope>NUCLEOTIDE SEQUENCE [LARGE SCALE GENOMIC DNA]</scope>
    <source>
        <strain evidence="1 2">JCM30602</strain>
    </source>
</reference>
<dbReference type="OrthoDB" id="7288149at2"/>
<dbReference type="Proteomes" id="UP000295096">
    <property type="component" value="Unassembled WGS sequence"/>
</dbReference>
<sequence length="89" mass="9808">MAITREHVAFAAEGRRTCQADRLITIRLRMLIARELEKRGLTAPIAIGTAFVMPGVRASRLLIRHQWREGDVESLQAAAARLGMQAPGS</sequence>
<dbReference type="RefSeq" id="WP_133292839.1">
    <property type="nucleotide sequence ID" value="NZ_SMSJ01000130.1"/>
</dbReference>
<comment type="caution">
    <text evidence="1">The sequence shown here is derived from an EMBL/GenBank/DDBJ whole genome shotgun (WGS) entry which is preliminary data.</text>
</comment>
<keyword evidence="2" id="KW-1185">Reference proteome</keyword>
<name>A0A4R5Q7S6_9PROT</name>
<evidence type="ECO:0000313" key="1">
    <source>
        <dbReference type="EMBL" id="TDH58331.1"/>
    </source>
</evidence>
<organism evidence="1 2">
    <name type="scientific">Dankookia rubra</name>
    <dbReference type="NCBI Taxonomy" id="1442381"/>
    <lineage>
        <taxon>Bacteria</taxon>
        <taxon>Pseudomonadati</taxon>
        <taxon>Pseudomonadota</taxon>
        <taxon>Alphaproteobacteria</taxon>
        <taxon>Acetobacterales</taxon>
        <taxon>Roseomonadaceae</taxon>
        <taxon>Dankookia</taxon>
    </lineage>
</organism>
<dbReference type="EMBL" id="SMSJ01000130">
    <property type="protein sequence ID" value="TDH58331.1"/>
    <property type="molecule type" value="Genomic_DNA"/>
</dbReference>
<proteinExistence type="predicted"/>
<accession>A0A4R5Q7S6</accession>
<gene>
    <name evidence="1" type="ORF">E2C06_33170</name>
</gene>
<evidence type="ECO:0000313" key="2">
    <source>
        <dbReference type="Proteomes" id="UP000295096"/>
    </source>
</evidence>
<dbReference type="AlphaFoldDB" id="A0A4R5Q7S6"/>
<protein>
    <submittedName>
        <fullName evidence="1">Uncharacterized protein</fullName>
    </submittedName>
</protein>